<evidence type="ECO:0000256" key="2">
    <source>
        <dbReference type="ARBA" id="ARBA00023163"/>
    </source>
</evidence>
<keyword evidence="3" id="KW-0539">Nucleus</keyword>
<accession>A0A6V7PAR5</accession>
<name>A0A6V7PAR5_ANACO</name>
<reference evidence="5" key="1">
    <citation type="submission" date="2020-07" db="EMBL/GenBank/DDBJ databases">
        <authorList>
            <person name="Lin J."/>
        </authorList>
    </citation>
    <scope>NUCLEOTIDE SEQUENCE</scope>
</reference>
<evidence type="ECO:0000313" key="5">
    <source>
        <dbReference type="EMBL" id="CAD1827940.1"/>
    </source>
</evidence>
<sequence length="265" mass="29568">MDAATRGVESAVVDRDRSEEKGATTGGVAVSLFDHSVESFFCAMNSISALCGAPVDSGFDPSEIERFSSMITFLKEWRHFTYDPKVVRFARDNQTTQTRDVSGEITLPQYHLWQFLSDFVLHAGGHVSALDWCPRIQDKPDTNISCEYLAVAAHPPSSTHHKIGSPLVGRGAIQIWCLLNLNEIVKPYSTVPKSGARPKKEQVGDVEQDTINTMKVLTTPRPRGDQGKDQFKILLVAKVDQVCQDPEEDLQRDQSWLLMIPRNLL</sequence>
<dbReference type="GO" id="GO:0006383">
    <property type="term" value="P:transcription by RNA polymerase III"/>
    <property type="evidence" value="ECO:0007669"/>
    <property type="project" value="TreeGrafter"/>
</dbReference>
<evidence type="ECO:0000256" key="1">
    <source>
        <dbReference type="ARBA" id="ARBA00004123"/>
    </source>
</evidence>
<keyword evidence="2" id="KW-0804">Transcription</keyword>
<dbReference type="GO" id="GO:0005634">
    <property type="term" value="C:nucleus"/>
    <property type="evidence" value="ECO:0007669"/>
    <property type="project" value="UniProtKB-SubCell"/>
</dbReference>
<dbReference type="EMBL" id="LR862147">
    <property type="protein sequence ID" value="CAD1827940.1"/>
    <property type="molecule type" value="Genomic_DNA"/>
</dbReference>
<dbReference type="InterPro" id="IPR052416">
    <property type="entry name" value="GTF3C_component"/>
</dbReference>
<dbReference type="GO" id="GO:0000127">
    <property type="term" value="C:transcription factor TFIIIC complex"/>
    <property type="evidence" value="ECO:0007669"/>
    <property type="project" value="TreeGrafter"/>
</dbReference>
<proteinExistence type="predicted"/>
<protein>
    <submittedName>
        <fullName evidence="5">Uncharacterized protein</fullName>
    </submittedName>
</protein>
<dbReference type="PANTHER" id="PTHR15052">
    <property type="entry name" value="RNA POLYMERASE III TRANSCRIPTION INITIATION FACTOR COMPLEX SUBUNIT"/>
    <property type="match status" value="1"/>
</dbReference>
<dbReference type="AlphaFoldDB" id="A0A6V7PAR5"/>
<dbReference type="PANTHER" id="PTHR15052:SF2">
    <property type="entry name" value="GENERAL TRANSCRIPTION FACTOR 3C POLYPEPTIDE 2"/>
    <property type="match status" value="1"/>
</dbReference>
<comment type="subcellular location">
    <subcellularLocation>
        <location evidence="1">Nucleus</location>
    </subcellularLocation>
</comment>
<gene>
    <name evidence="5" type="ORF">CB5_LOCUS11151</name>
</gene>
<feature type="region of interest" description="Disordered" evidence="4">
    <location>
        <begin position="1"/>
        <end position="20"/>
    </location>
</feature>
<organism evidence="5">
    <name type="scientific">Ananas comosus var. bracteatus</name>
    <name type="common">red pineapple</name>
    <dbReference type="NCBI Taxonomy" id="296719"/>
    <lineage>
        <taxon>Eukaryota</taxon>
        <taxon>Viridiplantae</taxon>
        <taxon>Streptophyta</taxon>
        <taxon>Embryophyta</taxon>
        <taxon>Tracheophyta</taxon>
        <taxon>Spermatophyta</taxon>
        <taxon>Magnoliopsida</taxon>
        <taxon>Liliopsida</taxon>
        <taxon>Poales</taxon>
        <taxon>Bromeliaceae</taxon>
        <taxon>Bromelioideae</taxon>
        <taxon>Ananas</taxon>
    </lineage>
</organism>
<evidence type="ECO:0000256" key="4">
    <source>
        <dbReference type="SAM" id="MobiDB-lite"/>
    </source>
</evidence>
<evidence type="ECO:0000256" key="3">
    <source>
        <dbReference type="ARBA" id="ARBA00023242"/>
    </source>
</evidence>